<organism evidence="1 2">
    <name type="scientific">Caerostris extrusa</name>
    <name type="common">Bark spider</name>
    <name type="synonym">Caerostris bankana</name>
    <dbReference type="NCBI Taxonomy" id="172846"/>
    <lineage>
        <taxon>Eukaryota</taxon>
        <taxon>Metazoa</taxon>
        <taxon>Ecdysozoa</taxon>
        <taxon>Arthropoda</taxon>
        <taxon>Chelicerata</taxon>
        <taxon>Arachnida</taxon>
        <taxon>Araneae</taxon>
        <taxon>Araneomorphae</taxon>
        <taxon>Entelegynae</taxon>
        <taxon>Araneoidea</taxon>
        <taxon>Araneidae</taxon>
        <taxon>Caerostris</taxon>
    </lineage>
</organism>
<keyword evidence="2" id="KW-1185">Reference proteome</keyword>
<reference evidence="1 2" key="1">
    <citation type="submission" date="2021-06" db="EMBL/GenBank/DDBJ databases">
        <title>Caerostris extrusa draft genome.</title>
        <authorList>
            <person name="Kono N."/>
            <person name="Arakawa K."/>
        </authorList>
    </citation>
    <scope>NUCLEOTIDE SEQUENCE [LARGE SCALE GENOMIC DNA]</scope>
</reference>
<dbReference type="EMBL" id="BPLR01014029">
    <property type="protein sequence ID" value="GIY65813.1"/>
    <property type="molecule type" value="Genomic_DNA"/>
</dbReference>
<dbReference type="Proteomes" id="UP001054945">
    <property type="component" value="Unassembled WGS sequence"/>
</dbReference>
<gene>
    <name evidence="1" type="ORF">CEXT_416761</name>
</gene>
<proteinExistence type="predicted"/>
<comment type="caution">
    <text evidence="1">The sequence shown here is derived from an EMBL/GenBank/DDBJ whole genome shotgun (WGS) entry which is preliminary data.</text>
</comment>
<sequence>MVTPEQQFQCNTPNNSLNAIQLQKRKMEFFFPKVKDILVSRLPKSFSFFFPSYNNSNNILKKINHSESKRKFKRTPTLTVLYVEKDLGTSSFPKSFFPVINCYFEKELNTQNNDSHCAIVVKDLGRL</sequence>
<evidence type="ECO:0000313" key="1">
    <source>
        <dbReference type="EMBL" id="GIY65813.1"/>
    </source>
</evidence>
<accession>A0AAV4V6Z1</accession>
<dbReference type="AlphaFoldDB" id="A0AAV4V6Z1"/>
<evidence type="ECO:0000313" key="2">
    <source>
        <dbReference type="Proteomes" id="UP001054945"/>
    </source>
</evidence>
<name>A0AAV4V6Z1_CAEEX</name>
<protein>
    <submittedName>
        <fullName evidence="1">Uncharacterized protein</fullName>
    </submittedName>
</protein>